<evidence type="ECO:0000313" key="2">
    <source>
        <dbReference type="EMBL" id="MXR40810.1"/>
    </source>
</evidence>
<dbReference type="AlphaFoldDB" id="A0A6B0SXX0"/>
<keyword evidence="1" id="KW-0472">Membrane</keyword>
<keyword evidence="3" id="KW-1185">Reference proteome</keyword>
<evidence type="ECO:0000256" key="1">
    <source>
        <dbReference type="SAM" id="Phobius"/>
    </source>
</evidence>
<organism evidence="2 3">
    <name type="scientific">Halobaculum saliterrae</name>
    <dbReference type="NCBI Taxonomy" id="2073113"/>
    <lineage>
        <taxon>Archaea</taxon>
        <taxon>Methanobacteriati</taxon>
        <taxon>Methanobacteriota</taxon>
        <taxon>Stenosarchaea group</taxon>
        <taxon>Halobacteria</taxon>
        <taxon>Halobacteriales</taxon>
        <taxon>Haloferacaceae</taxon>
        <taxon>Halobaculum</taxon>
    </lineage>
</organism>
<dbReference type="Proteomes" id="UP000437065">
    <property type="component" value="Unassembled WGS sequence"/>
</dbReference>
<accession>A0A6B0SXX0</accession>
<name>A0A6B0SXX0_9EURY</name>
<keyword evidence="1" id="KW-1133">Transmembrane helix</keyword>
<evidence type="ECO:0000313" key="3">
    <source>
        <dbReference type="Proteomes" id="UP000437065"/>
    </source>
</evidence>
<protein>
    <submittedName>
        <fullName evidence="2">Uncharacterized protein</fullName>
    </submittedName>
</protein>
<keyword evidence="1" id="KW-0812">Transmembrane</keyword>
<feature type="transmembrane region" description="Helical" evidence="1">
    <location>
        <begin position="47"/>
        <end position="67"/>
    </location>
</feature>
<proteinExistence type="predicted"/>
<dbReference type="EMBL" id="WUUS01000003">
    <property type="protein sequence ID" value="MXR40810.1"/>
    <property type="molecule type" value="Genomic_DNA"/>
</dbReference>
<comment type="caution">
    <text evidence="2">The sequence shown here is derived from an EMBL/GenBank/DDBJ whole genome shotgun (WGS) entry which is preliminary data.</text>
</comment>
<reference evidence="2 3" key="1">
    <citation type="submission" date="2019-12" db="EMBL/GenBank/DDBJ databases">
        <title>Isolation and characterization of three novel carbon monoxide-oxidizing members of Halobacteria from salione crusts and soils.</title>
        <authorList>
            <person name="Myers M.R."/>
            <person name="King G.M."/>
        </authorList>
    </citation>
    <scope>NUCLEOTIDE SEQUENCE [LARGE SCALE GENOMIC DNA]</scope>
    <source>
        <strain evidence="2 3">WSA2</strain>
    </source>
</reference>
<dbReference type="RefSeq" id="WP_159664307.1">
    <property type="nucleotide sequence ID" value="NZ_WUUS01000003.1"/>
</dbReference>
<feature type="transmembrane region" description="Helical" evidence="1">
    <location>
        <begin position="20"/>
        <end position="41"/>
    </location>
</feature>
<gene>
    <name evidence="2" type="ORF">GRX01_05580</name>
</gene>
<sequence length="71" mass="7258">MAGFHNRSDLLLLDTGSIMLMVFGALSLLLGAIVGVGLLLGSVSTNLLGTLALSVVLAVDGLALILLSRYC</sequence>